<dbReference type="Proteomes" id="UP001378592">
    <property type="component" value="Unassembled WGS sequence"/>
</dbReference>
<keyword evidence="1" id="KW-0472">Membrane</keyword>
<evidence type="ECO:0000256" key="1">
    <source>
        <dbReference type="SAM" id="Phobius"/>
    </source>
</evidence>
<comment type="caution">
    <text evidence="3">The sequence shown here is derived from an EMBL/GenBank/DDBJ whole genome shotgun (WGS) entry which is preliminary data.</text>
</comment>
<keyword evidence="1" id="KW-1133">Transmembrane helix</keyword>
<accession>A0AAN9YZJ5</accession>
<keyword evidence="2" id="KW-0732">Signal</keyword>
<feature type="chain" id="PRO_5042937558" description="Osiris 6" evidence="2">
    <location>
        <begin position="25"/>
        <end position="288"/>
    </location>
</feature>
<evidence type="ECO:0008006" key="5">
    <source>
        <dbReference type="Google" id="ProtNLM"/>
    </source>
</evidence>
<dbReference type="AlphaFoldDB" id="A0AAN9YZJ5"/>
<gene>
    <name evidence="3" type="ORF">R5R35_010991</name>
</gene>
<dbReference type="PANTHER" id="PTHR21879">
    <property type="entry name" value="FI03362P-RELATED-RELATED"/>
    <property type="match status" value="1"/>
</dbReference>
<name>A0AAN9YZJ5_9ORTH</name>
<dbReference type="PANTHER" id="PTHR21879:SF18">
    <property type="entry name" value="LD17368P"/>
    <property type="match status" value="1"/>
</dbReference>
<organism evidence="3 4">
    <name type="scientific">Gryllus longicercus</name>
    <dbReference type="NCBI Taxonomy" id="2509291"/>
    <lineage>
        <taxon>Eukaryota</taxon>
        <taxon>Metazoa</taxon>
        <taxon>Ecdysozoa</taxon>
        <taxon>Arthropoda</taxon>
        <taxon>Hexapoda</taxon>
        <taxon>Insecta</taxon>
        <taxon>Pterygota</taxon>
        <taxon>Neoptera</taxon>
        <taxon>Polyneoptera</taxon>
        <taxon>Orthoptera</taxon>
        <taxon>Ensifera</taxon>
        <taxon>Gryllidea</taxon>
        <taxon>Grylloidea</taxon>
        <taxon>Gryllidae</taxon>
        <taxon>Gryllinae</taxon>
        <taxon>Gryllus</taxon>
    </lineage>
</organism>
<dbReference type="Pfam" id="PF07898">
    <property type="entry name" value="DUF1676"/>
    <property type="match status" value="1"/>
</dbReference>
<proteinExistence type="predicted"/>
<protein>
    <recommendedName>
        <fullName evidence="5">Osiris 6</fullName>
    </recommendedName>
</protein>
<dbReference type="GO" id="GO:0016020">
    <property type="term" value="C:membrane"/>
    <property type="evidence" value="ECO:0007669"/>
    <property type="project" value="TreeGrafter"/>
</dbReference>
<dbReference type="InterPro" id="IPR012464">
    <property type="entry name" value="DUF1676"/>
</dbReference>
<evidence type="ECO:0000313" key="3">
    <source>
        <dbReference type="EMBL" id="KAK7789742.1"/>
    </source>
</evidence>
<dbReference type="EMBL" id="JAZDUA010000712">
    <property type="protein sequence ID" value="KAK7789742.1"/>
    <property type="molecule type" value="Genomic_DNA"/>
</dbReference>
<keyword evidence="1" id="KW-0812">Transmembrane</keyword>
<evidence type="ECO:0000256" key="2">
    <source>
        <dbReference type="SAM" id="SignalP"/>
    </source>
</evidence>
<reference evidence="3 4" key="1">
    <citation type="submission" date="2024-03" db="EMBL/GenBank/DDBJ databases">
        <title>The genome assembly and annotation of the cricket Gryllus longicercus Weissman &amp; Gray.</title>
        <authorList>
            <person name="Szrajer S."/>
            <person name="Gray D."/>
            <person name="Ylla G."/>
        </authorList>
    </citation>
    <scope>NUCLEOTIDE SEQUENCE [LARGE SCALE GENOMIC DNA]</scope>
    <source>
        <strain evidence="3">DAG 2021-001</strain>
        <tissue evidence="3">Whole body minus gut</tissue>
    </source>
</reference>
<keyword evidence="4" id="KW-1185">Reference proteome</keyword>
<sequence>MTPTATLALLAACALLGWARAAAADPDPAPGTAAPAASGLERCLQLDSISCVQKQVFRGVKAFFAREKLELPGGVSLVRAARGDAAWAEEEEEEGLEARVMGAEVGVEAREAALEAFAARRARAFLQERTLRLDLTPWLKSLVERARALVAHIPPEVRQQVVDFAAAEARGRRKKMRQIMPLLLVGGLKMVGVATLMYLSIGFLAKKAVLLSLLSLLISGIIAVKKLLQQPHPHHYEAYPVHGGGWAGGGGGSTFDISGYSGAHAEYAAHSSPVGHAVAYSAHKPGAR</sequence>
<feature type="signal peptide" evidence="2">
    <location>
        <begin position="1"/>
        <end position="24"/>
    </location>
</feature>
<evidence type="ECO:0000313" key="4">
    <source>
        <dbReference type="Proteomes" id="UP001378592"/>
    </source>
</evidence>
<feature type="transmembrane region" description="Helical" evidence="1">
    <location>
        <begin position="179"/>
        <end position="201"/>
    </location>
</feature>